<evidence type="ECO:0000313" key="1">
    <source>
        <dbReference type="EMBL" id="KAK4220327.1"/>
    </source>
</evidence>
<keyword evidence="2" id="KW-1185">Reference proteome</keyword>
<gene>
    <name evidence="1" type="ORF">QBC37DRAFT_445593</name>
</gene>
<name>A0AAN7BEF2_9PEZI</name>
<reference evidence="1" key="1">
    <citation type="journal article" date="2023" name="Mol. Phylogenet. Evol.">
        <title>Genome-scale phylogeny and comparative genomics of the fungal order Sordariales.</title>
        <authorList>
            <person name="Hensen N."/>
            <person name="Bonometti L."/>
            <person name="Westerberg I."/>
            <person name="Brannstrom I.O."/>
            <person name="Guillou S."/>
            <person name="Cros-Aarteil S."/>
            <person name="Calhoun S."/>
            <person name="Haridas S."/>
            <person name="Kuo A."/>
            <person name="Mondo S."/>
            <person name="Pangilinan J."/>
            <person name="Riley R."/>
            <person name="LaButti K."/>
            <person name="Andreopoulos B."/>
            <person name="Lipzen A."/>
            <person name="Chen C."/>
            <person name="Yan M."/>
            <person name="Daum C."/>
            <person name="Ng V."/>
            <person name="Clum A."/>
            <person name="Steindorff A."/>
            <person name="Ohm R.A."/>
            <person name="Martin F."/>
            <person name="Silar P."/>
            <person name="Natvig D.O."/>
            <person name="Lalanne C."/>
            <person name="Gautier V."/>
            <person name="Ament-Velasquez S.L."/>
            <person name="Kruys A."/>
            <person name="Hutchinson M.I."/>
            <person name="Powell A.J."/>
            <person name="Barry K."/>
            <person name="Miller A.N."/>
            <person name="Grigoriev I.V."/>
            <person name="Debuchy R."/>
            <person name="Gladieux P."/>
            <person name="Hiltunen Thoren M."/>
            <person name="Johannesson H."/>
        </authorList>
    </citation>
    <scope>NUCLEOTIDE SEQUENCE</scope>
    <source>
        <strain evidence="1">PSN293</strain>
    </source>
</reference>
<proteinExistence type="predicted"/>
<accession>A0AAN7BEF2</accession>
<organism evidence="1 2">
    <name type="scientific">Rhypophila decipiens</name>
    <dbReference type="NCBI Taxonomy" id="261697"/>
    <lineage>
        <taxon>Eukaryota</taxon>
        <taxon>Fungi</taxon>
        <taxon>Dikarya</taxon>
        <taxon>Ascomycota</taxon>
        <taxon>Pezizomycotina</taxon>
        <taxon>Sordariomycetes</taxon>
        <taxon>Sordariomycetidae</taxon>
        <taxon>Sordariales</taxon>
        <taxon>Naviculisporaceae</taxon>
        <taxon>Rhypophila</taxon>
    </lineage>
</organism>
<sequence>MATFSPEYHALAAEGRACAPGLPGVVAATSSSLNQLGHWGEYRFVELKDADEAVADDVGSIYESYVLVGGKAIICTSIHKEYDRYNQTERMVEEIFRARRVQSLPTVDVCVGSDDFFALLATQNGKSVARMLGSYPSIFGRRMVSRIRLFPRFDGPKVLLGEKTFPDLCWFVDHIAPVAPGRAPKKNR</sequence>
<comment type="caution">
    <text evidence="1">The sequence shown here is derived from an EMBL/GenBank/DDBJ whole genome shotgun (WGS) entry which is preliminary data.</text>
</comment>
<protein>
    <submittedName>
        <fullName evidence="1">Uncharacterized protein</fullName>
    </submittedName>
</protein>
<reference evidence="1" key="2">
    <citation type="submission" date="2023-05" db="EMBL/GenBank/DDBJ databases">
        <authorList>
            <consortium name="Lawrence Berkeley National Laboratory"/>
            <person name="Steindorff A."/>
            <person name="Hensen N."/>
            <person name="Bonometti L."/>
            <person name="Westerberg I."/>
            <person name="Brannstrom I.O."/>
            <person name="Guillou S."/>
            <person name="Cros-Aarteil S."/>
            <person name="Calhoun S."/>
            <person name="Haridas S."/>
            <person name="Kuo A."/>
            <person name="Mondo S."/>
            <person name="Pangilinan J."/>
            <person name="Riley R."/>
            <person name="Labutti K."/>
            <person name="Andreopoulos B."/>
            <person name="Lipzen A."/>
            <person name="Chen C."/>
            <person name="Yanf M."/>
            <person name="Daum C."/>
            <person name="Ng V."/>
            <person name="Clum A."/>
            <person name="Ohm R."/>
            <person name="Martin F."/>
            <person name="Silar P."/>
            <person name="Natvig D."/>
            <person name="Lalanne C."/>
            <person name="Gautier V."/>
            <person name="Ament-Velasquez S.L."/>
            <person name="Kruys A."/>
            <person name="Hutchinson M.I."/>
            <person name="Powell A.J."/>
            <person name="Barry K."/>
            <person name="Miller A.N."/>
            <person name="Grigoriev I.V."/>
            <person name="Debuchy R."/>
            <person name="Gladieux P."/>
            <person name="Thoren M.H."/>
            <person name="Johannesson H."/>
        </authorList>
    </citation>
    <scope>NUCLEOTIDE SEQUENCE</scope>
    <source>
        <strain evidence="1">PSN293</strain>
    </source>
</reference>
<dbReference type="Proteomes" id="UP001301769">
    <property type="component" value="Unassembled WGS sequence"/>
</dbReference>
<evidence type="ECO:0000313" key="2">
    <source>
        <dbReference type="Proteomes" id="UP001301769"/>
    </source>
</evidence>
<dbReference type="AlphaFoldDB" id="A0AAN7BEF2"/>
<dbReference type="EMBL" id="MU858045">
    <property type="protein sequence ID" value="KAK4220327.1"/>
    <property type="molecule type" value="Genomic_DNA"/>
</dbReference>